<proteinExistence type="predicted"/>
<accession>A0A1G8NL25</accession>
<organism evidence="1 2">
    <name type="scientific">Propionivibrio dicarboxylicus</name>
    <dbReference type="NCBI Taxonomy" id="83767"/>
    <lineage>
        <taxon>Bacteria</taxon>
        <taxon>Pseudomonadati</taxon>
        <taxon>Pseudomonadota</taxon>
        <taxon>Betaproteobacteria</taxon>
        <taxon>Rhodocyclales</taxon>
        <taxon>Rhodocyclaceae</taxon>
        <taxon>Propionivibrio</taxon>
    </lineage>
</organism>
<dbReference type="SUPFAM" id="SSF48452">
    <property type="entry name" value="TPR-like"/>
    <property type="match status" value="1"/>
</dbReference>
<sequence>MNLPLDDSCGETPEIKRCQVLAKQAAADEYRGELDAAIEKYRMIADILLSVVARDAEYTRYLEELSRCYWRSGEIEDGLGRPLAAADCYRRSIGFGQRLSIAQPDNRKYTLALVERCDKLAAFLAHGGDSGEAIHWFSRGTKILRRFAWNSDEGRQFADSLKFRYWRLEESERSIGRVNEAFYWRRQFDEICKKFSSFAE</sequence>
<dbReference type="InterPro" id="IPR011990">
    <property type="entry name" value="TPR-like_helical_dom_sf"/>
</dbReference>
<protein>
    <recommendedName>
        <fullName evidence="3">Tetratricopeptide repeat-containing protein</fullName>
    </recommendedName>
</protein>
<name>A0A1G8NL25_9RHOO</name>
<dbReference type="STRING" id="83767.SAMN05660652_04071"/>
<evidence type="ECO:0008006" key="3">
    <source>
        <dbReference type="Google" id="ProtNLM"/>
    </source>
</evidence>
<dbReference type="OrthoDB" id="9788661at2"/>
<dbReference type="AlphaFoldDB" id="A0A1G8NL25"/>
<gene>
    <name evidence="1" type="ORF">SAMN05660652_04071</name>
</gene>
<dbReference type="EMBL" id="FNCY01000031">
    <property type="protein sequence ID" value="SDI80878.1"/>
    <property type="molecule type" value="Genomic_DNA"/>
</dbReference>
<dbReference type="Gene3D" id="1.25.40.10">
    <property type="entry name" value="Tetratricopeptide repeat domain"/>
    <property type="match status" value="1"/>
</dbReference>
<dbReference type="RefSeq" id="WP_091940645.1">
    <property type="nucleotide sequence ID" value="NZ_FNCY01000031.1"/>
</dbReference>
<evidence type="ECO:0000313" key="1">
    <source>
        <dbReference type="EMBL" id="SDI80878.1"/>
    </source>
</evidence>
<keyword evidence="2" id="KW-1185">Reference proteome</keyword>
<dbReference type="Proteomes" id="UP000198607">
    <property type="component" value="Unassembled WGS sequence"/>
</dbReference>
<evidence type="ECO:0000313" key="2">
    <source>
        <dbReference type="Proteomes" id="UP000198607"/>
    </source>
</evidence>
<reference evidence="1 2" key="1">
    <citation type="submission" date="2016-10" db="EMBL/GenBank/DDBJ databases">
        <authorList>
            <person name="de Groot N.N."/>
        </authorList>
    </citation>
    <scope>NUCLEOTIDE SEQUENCE [LARGE SCALE GENOMIC DNA]</scope>
    <source>
        <strain evidence="1 2">DSM 5885</strain>
    </source>
</reference>